<evidence type="ECO:0000259" key="2">
    <source>
        <dbReference type="Pfam" id="PF21959"/>
    </source>
</evidence>
<name>A0A5C6GEZ1_METRR</name>
<sequence length="344" mass="35456">MASTSSASSADTTTTIGIPTNTTSTQTTTVSTETATLPETTSASKTTRPTDTTTAEASSPTVTQTSTSTPATTPEETTTAIATHTLPGTSSNTTLPYAKSTHSPFDCSIDAYFVQGRHLLSVNLQSGHKKTLSKTVGGKSAMVNAIGFNTLDNFIYGLQGKTVVRVSHDGSLKPMLQGTTVANAGDVDADGQFYYSAGGKAWTQVDLKPGSASYGQVVAKGVSDLSALPRGLGAADWAFTPAVPGYLYSVGIDAQNVVYVVRWSMSSHRWEVSHKGVPSFGIKGSGFGAVVATSDGVLYASHNSSGAILRIPLDNPEGATKSALGPRAGTNDACRCASKPDEAL</sequence>
<dbReference type="Proteomes" id="UP000317257">
    <property type="component" value="Unassembled WGS sequence"/>
</dbReference>
<dbReference type="SUPFAM" id="SSF63829">
    <property type="entry name" value="Calcium-dependent phosphotriesterase"/>
    <property type="match status" value="1"/>
</dbReference>
<dbReference type="InterPro" id="IPR054215">
    <property type="entry name" value="DUF6923"/>
</dbReference>
<dbReference type="AlphaFoldDB" id="A0A5C6GEZ1"/>
<dbReference type="EMBL" id="SBHS01000011">
    <property type="protein sequence ID" value="TWU74453.1"/>
    <property type="molecule type" value="Genomic_DNA"/>
</dbReference>
<feature type="region of interest" description="Disordered" evidence="1">
    <location>
        <begin position="1"/>
        <end position="75"/>
    </location>
</feature>
<dbReference type="Pfam" id="PF21959">
    <property type="entry name" value="DUF6923"/>
    <property type="match status" value="1"/>
</dbReference>
<comment type="caution">
    <text evidence="3">The sequence shown here is derived from an EMBL/GenBank/DDBJ whole genome shotgun (WGS) entry which is preliminary data.</text>
</comment>
<evidence type="ECO:0000256" key="1">
    <source>
        <dbReference type="SAM" id="MobiDB-lite"/>
    </source>
</evidence>
<feature type="domain" description="DUF6923" evidence="2">
    <location>
        <begin position="129"/>
        <end position="337"/>
    </location>
</feature>
<organism evidence="3 4">
    <name type="scientific">Metarhizium rileyi (strain RCEF 4871)</name>
    <name type="common">Nomuraea rileyi</name>
    <dbReference type="NCBI Taxonomy" id="1649241"/>
    <lineage>
        <taxon>Eukaryota</taxon>
        <taxon>Fungi</taxon>
        <taxon>Dikarya</taxon>
        <taxon>Ascomycota</taxon>
        <taxon>Pezizomycotina</taxon>
        <taxon>Sordariomycetes</taxon>
        <taxon>Hypocreomycetidae</taxon>
        <taxon>Hypocreales</taxon>
        <taxon>Clavicipitaceae</taxon>
        <taxon>Metarhizium</taxon>
    </lineage>
</organism>
<protein>
    <recommendedName>
        <fullName evidence="2">DUF6923 domain-containing protein</fullName>
    </recommendedName>
</protein>
<proteinExistence type="predicted"/>
<accession>A0A5C6GEZ1</accession>
<reference evidence="4" key="1">
    <citation type="submission" date="2018-12" db="EMBL/GenBank/DDBJ databases">
        <title>The complete genome of Metarhizium rileyi, a key fungal pathogen of Lepidoptera.</title>
        <authorList>
            <person name="Binneck E."/>
            <person name="Lastra C.C.L."/>
            <person name="Sosa-Gomez D.R."/>
        </authorList>
    </citation>
    <scope>NUCLEOTIDE SEQUENCE [LARGE SCALE GENOMIC DNA]</scope>
    <source>
        <strain evidence="4">Cep018-CH2</strain>
    </source>
</reference>
<evidence type="ECO:0000313" key="3">
    <source>
        <dbReference type="EMBL" id="TWU74453.1"/>
    </source>
</evidence>
<gene>
    <name evidence="3" type="ORF">ED733_004661</name>
</gene>
<evidence type="ECO:0000313" key="4">
    <source>
        <dbReference type="Proteomes" id="UP000317257"/>
    </source>
</evidence>